<keyword evidence="1" id="KW-0808">Transferase</keyword>
<organism evidence="1 2">
    <name type="scientific">Melia azedarach</name>
    <name type="common">Chinaberry tree</name>
    <dbReference type="NCBI Taxonomy" id="155640"/>
    <lineage>
        <taxon>Eukaryota</taxon>
        <taxon>Viridiplantae</taxon>
        <taxon>Streptophyta</taxon>
        <taxon>Embryophyta</taxon>
        <taxon>Tracheophyta</taxon>
        <taxon>Spermatophyta</taxon>
        <taxon>Magnoliopsida</taxon>
        <taxon>eudicotyledons</taxon>
        <taxon>Gunneridae</taxon>
        <taxon>Pentapetalae</taxon>
        <taxon>rosids</taxon>
        <taxon>malvids</taxon>
        <taxon>Sapindales</taxon>
        <taxon>Meliaceae</taxon>
        <taxon>Melia</taxon>
    </lineage>
</organism>
<name>A0ACC1YDV7_MELAZ</name>
<reference evidence="1 2" key="1">
    <citation type="journal article" date="2023" name="Science">
        <title>Complex scaffold remodeling in plant triterpene biosynthesis.</title>
        <authorList>
            <person name="De La Pena R."/>
            <person name="Hodgson H."/>
            <person name="Liu J.C."/>
            <person name="Stephenson M.J."/>
            <person name="Martin A.C."/>
            <person name="Owen C."/>
            <person name="Harkess A."/>
            <person name="Leebens-Mack J."/>
            <person name="Jimenez L.E."/>
            <person name="Osbourn A."/>
            <person name="Sattely E.S."/>
        </authorList>
    </citation>
    <scope>NUCLEOTIDE SEQUENCE [LARGE SCALE GENOMIC DNA]</scope>
    <source>
        <strain evidence="2">cv. JPN11</strain>
        <tissue evidence="1">Leaf</tissue>
    </source>
</reference>
<keyword evidence="2" id="KW-1185">Reference proteome</keyword>
<dbReference type="EMBL" id="CM051397">
    <property type="protein sequence ID" value="KAJ4721412.1"/>
    <property type="molecule type" value="Genomic_DNA"/>
</dbReference>
<sequence>MRKAKNSGLLPFDIEMAANSFQWPSERLTPRRTLGVHEADSISALNVQLDTLTKQLGAMTANFIHIPHMVCELCSGNHSSMDCQVRNLFATSSFEQVLDVGNYNHQNDIYSNTYNQGYHPNFSWRGNQTSSFEFQPQEKKVSLEEALAQLTMNTSNFMTKTETTLENQTTSIQNLEVKVSQMVKVLTEDQQSSLPRSTETNPKEQVMAITLQSEEKLIEPNTNMEEALQMEASSLKSSSPKKYVSPPPYVPPIPFPQRLGKLSKGLQNEGTVGEKFDAKEDTLTLDVMGKTEEFKVPDALKLSCDEECYIVGTNEDVVQDLVDQSNMKNSLEIIHSQHKKMSSNQSISENKQLVVAVHASDNFSSFPYSYDTLSKNHHFDPGECLNIDCDHLKPHLDMFERSVIAESYSREVT</sequence>
<evidence type="ECO:0000313" key="2">
    <source>
        <dbReference type="Proteomes" id="UP001164539"/>
    </source>
</evidence>
<keyword evidence="1" id="KW-0239">DNA-directed DNA polymerase</keyword>
<comment type="caution">
    <text evidence="1">The sequence shown here is derived from an EMBL/GenBank/DDBJ whole genome shotgun (WGS) entry which is preliminary data.</text>
</comment>
<evidence type="ECO:0000313" key="1">
    <source>
        <dbReference type="EMBL" id="KAJ4721412.1"/>
    </source>
</evidence>
<proteinExistence type="predicted"/>
<protein>
    <submittedName>
        <fullName evidence="1">DNA-directed DNA polymerase</fullName>
    </submittedName>
</protein>
<dbReference type="Proteomes" id="UP001164539">
    <property type="component" value="Chromosome 4"/>
</dbReference>
<accession>A0ACC1YDV7</accession>
<gene>
    <name evidence="1" type="ORF">OWV82_009098</name>
</gene>
<keyword evidence="1" id="KW-0548">Nucleotidyltransferase</keyword>